<comment type="similarity">
    <text evidence="5">Belongs to the class I-like SAM-binding methyltransferase superfamily. RsmB/NOP family.</text>
</comment>
<dbReference type="InterPro" id="IPR023267">
    <property type="entry name" value="RCMT"/>
</dbReference>
<sequence length="285" mass="31811">METTNNPLPAKEFCPGNFTPLSSEVKRLFLQNLPSLVCGYVLKPEKYGVVLDMCAAPGGKTTHIATIMCNTVVKSVMNNQTVGHKTKSSINEFPRYFDIIVTESKSNYQPGSDEIKSPISEVEMRILKPPYPRSSFKWILLDAPCSALGQRPQLHTKMSIKELQSFPVIQRRLLQSAVALLQAGGRLVYSTCTITSEENEKMVKWVLDNFSDMELMEIEMELGRPGLPHCGLNEEQCRKVRRFGPTFIQGSTSPNTLTDSNLASEDDDTIGFFIAMFGKMAKSQT</sequence>
<dbReference type="Pfam" id="PF01189">
    <property type="entry name" value="Methyltr_RsmB-F"/>
    <property type="match status" value="1"/>
</dbReference>
<feature type="binding site" evidence="5">
    <location>
        <begin position="54"/>
        <end position="60"/>
    </location>
    <ligand>
        <name>S-adenosyl-L-methionine</name>
        <dbReference type="ChEBI" id="CHEBI:59789"/>
    </ligand>
</feature>
<dbReference type="InterPro" id="IPR029063">
    <property type="entry name" value="SAM-dependent_MTases_sf"/>
</dbReference>
<dbReference type="PANTHER" id="PTHR22807:SF34">
    <property type="entry name" value="TRNA (CYTOSINE(72)-C(5))-METHYLTRANSFERASE NSUN6"/>
    <property type="match status" value="1"/>
</dbReference>
<dbReference type="Gene3D" id="3.40.50.150">
    <property type="entry name" value="Vaccinia Virus protein VP39"/>
    <property type="match status" value="1"/>
</dbReference>
<feature type="binding site" evidence="5">
    <location>
        <position position="142"/>
    </location>
    <ligand>
        <name>S-adenosyl-L-methionine</name>
        <dbReference type="ChEBI" id="CHEBI:59789"/>
    </ligand>
</feature>
<comment type="caution">
    <text evidence="5">Lacks conserved residue(s) required for the propagation of feature annotation.</text>
</comment>
<evidence type="ECO:0000256" key="1">
    <source>
        <dbReference type="ARBA" id="ARBA00022603"/>
    </source>
</evidence>
<dbReference type="AlphaFoldDB" id="A0AAE1ETR7"/>
<dbReference type="PRINTS" id="PR02008">
    <property type="entry name" value="RCMTFAMILY"/>
</dbReference>
<keyword evidence="8" id="KW-1185">Reference proteome</keyword>
<keyword evidence="1 5" id="KW-0489">Methyltransferase</keyword>
<keyword evidence="4 5" id="KW-0694">RNA-binding</keyword>
<dbReference type="PROSITE" id="PS51686">
    <property type="entry name" value="SAM_MT_RSMB_NOP"/>
    <property type="match status" value="1"/>
</dbReference>
<dbReference type="GO" id="GO:0001510">
    <property type="term" value="P:RNA methylation"/>
    <property type="evidence" value="ECO:0007669"/>
    <property type="project" value="InterPro"/>
</dbReference>
<keyword evidence="3 5" id="KW-0949">S-adenosyl-L-methionine</keyword>
<protein>
    <recommendedName>
        <fullName evidence="6">SAM-dependent MTase RsmB/NOP-type domain-containing protein</fullName>
    </recommendedName>
</protein>
<feature type="domain" description="SAM-dependent MTase RsmB/NOP-type" evidence="6">
    <location>
        <begin position="1"/>
        <end position="280"/>
    </location>
</feature>
<feature type="active site" description="Nucleophile" evidence="5">
    <location>
        <position position="192"/>
    </location>
</feature>
<dbReference type="InterPro" id="IPR049560">
    <property type="entry name" value="MeTrfase_RsmB-F_NOP2_cat"/>
</dbReference>
<dbReference type="PANTHER" id="PTHR22807">
    <property type="entry name" value="NOP2 YEAST -RELATED NOL1/NOP2/FMU SUN DOMAIN-CONTAINING"/>
    <property type="match status" value="1"/>
</dbReference>
<evidence type="ECO:0000256" key="2">
    <source>
        <dbReference type="ARBA" id="ARBA00022679"/>
    </source>
</evidence>
<dbReference type="GO" id="GO:0008173">
    <property type="term" value="F:RNA methyltransferase activity"/>
    <property type="evidence" value="ECO:0007669"/>
    <property type="project" value="InterPro"/>
</dbReference>
<evidence type="ECO:0000259" key="6">
    <source>
        <dbReference type="PROSITE" id="PS51686"/>
    </source>
</evidence>
<keyword evidence="2 5" id="KW-0808">Transferase</keyword>
<organism evidence="7 8">
    <name type="scientific">Petrolisthes cinctipes</name>
    <name type="common">Flat porcelain crab</name>
    <dbReference type="NCBI Taxonomy" id="88211"/>
    <lineage>
        <taxon>Eukaryota</taxon>
        <taxon>Metazoa</taxon>
        <taxon>Ecdysozoa</taxon>
        <taxon>Arthropoda</taxon>
        <taxon>Crustacea</taxon>
        <taxon>Multicrustacea</taxon>
        <taxon>Malacostraca</taxon>
        <taxon>Eumalacostraca</taxon>
        <taxon>Eucarida</taxon>
        <taxon>Decapoda</taxon>
        <taxon>Pleocyemata</taxon>
        <taxon>Anomura</taxon>
        <taxon>Galatheoidea</taxon>
        <taxon>Porcellanidae</taxon>
        <taxon>Petrolisthes</taxon>
    </lineage>
</organism>
<gene>
    <name evidence="7" type="ORF">Pcinc_032857</name>
</gene>
<evidence type="ECO:0000313" key="7">
    <source>
        <dbReference type="EMBL" id="KAK3861138.1"/>
    </source>
</evidence>
<dbReference type="InterPro" id="IPR001678">
    <property type="entry name" value="MeTrfase_RsmB-F_NOP2_dom"/>
</dbReference>
<name>A0AAE1ETR7_PETCI</name>
<dbReference type="SUPFAM" id="SSF53335">
    <property type="entry name" value="S-adenosyl-L-methionine-dependent methyltransferases"/>
    <property type="match status" value="1"/>
</dbReference>
<dbReference type="EMBL" id="JAWQEG010004548">
    <property type="protein sequence ID" value="KAK3861138.1"/>
    <property type="molecule type" value="Genomic_DNA"/>
</dbReference>
<dbReference type="GO" id="GO:0003723">
    <property type="term" value="F:RNA binding"/>
    <property type="evidence" value="ECO:0007669"/>
    <property type="project" value="UniProtKB-UniRule"/>
</dbReference>
<comment type="caution">
    <text evidence="7">The sequence shown here is derived from an EMBL/GenBank/DDBJ whole genome shotgun (WGS) entry which is preliminary data.</text>
</comment>
<accession>A0AAE1ETR7</accession>
<evidence type="ECO:0000256" key="4">
    <source>
        <dbReference type="ARBA" id="ARBA00022884"/>
    </source>
</evidence>
<evidence type="ECO:0000256" key="3">
    <source>
        <dbReference type="ARBA" id="ARBA00022691"/>
    </source>
</evidence>
<evidence type="ECO:0000256" key="5">
    <source>
        <dbReference type="PROSITE-ProRule" id="PRU01023"/>
    </source>
</evidence>
<evidence type="ECO:0000313" key="8">
    <source>
        <dbReference type="Proteomes" id="UP001286313"/>
    </source>
</evidence>
<reference evidence="7" key="1">
    <citation type="submission" date="2023-10" db="EMBL/GenBank/DDBJ databases">
        <title>Genome assemblies of two species of porcelain crab, Petrolisthes cinctipes and Petrolisthes manimaculis (Anomura: Porcellanidae).</title>
        <authorList>
            <person name="Angst P."/>
        </authorList>
    </citation>
    <scope>NUCLEOTIDE SEQUENCE</scope>
    <source>
        <strain evidence="7">PB745_01</strain>
        <tissue evidence="7">Gill</tissue>
    </source>
</reference>
<proteinExistence type="inferred from homology"/>
<dbReference type="Proteomes" id="UP001286313">
    <property type="component" value="Unassembled WGS sequence"/>
</dbReference>